<feature type="chain" id="PRO_5045430845" description="Thioredoxin-like fold domain-containing protein" evidence="1">
    <location>
        <begin position="33"/>
        <end position="147"/>
    </location>
</feature>
<comment type="caution">
    <text evidence="3">The sequence shown here is derived from an EMBL/GenBank/DDBJ whole genome shotgun (WGS) entry which is preliminary data.</text>
</comment>
<feature type="domain" description="Thioredoxin-like fold" evidence="2">
    <location>
        <begin position="45"/>
        <end position="115"/>
    </location>
</feature>
<evidence type="ECO:0000256" key="1">
    <source>
        <dbReference type="SAM" id="SignalP"/>
    </source>
</evidence>
<dbReference type="EMBL" id="CADCST010000057">
    <property type="protein sequence ID" value="CAA9195307.1"/>
    <property type="molecule type" value="Genomic_DNA"/>
</dbReference>
<evidence type="ECO:0000259" key="2">
    <source>
        <dbReference type="Pfam" id="PF13098"/>
    </source>
</evidence>
<sequence length="147" mass="16503">MLFLIILNKMAKFLKRLFLVSFALFLCPSAGVSTDKDDLSIVKKAKENNKYIAVYFSGSDWCAICHVFKNEFVEQKEVAPILNADFVYYNANFPQRKKLAKDITATNDALAEKLNPNGIFPLLAIALICPNINKPANSGYIDHPIPF</sequence>
<reference evidence="3 4" key="1">
    <citation type="submission" date="2020-02" db="EMBL/GenBank/DDBJ databases">
        <authorList>
            <person name="Criscuolo A."/>
        </authorList>
    </citation>
    <scope>NUCLEOTIDE SEQUENCE [LARGE SCALE GENOMIC DNA]</scope>
    <source>
        <strain evidence="3">CECT7796</strain>
    </source>
</reference>
<gene>
    <name evidence="3" type="ORF">FLACOL7796_00564</name>
</gene>
<dbReference type="Gene3D" id="3.40.30.10">
    <property type="entry name" value="Glutaredoxin"/>
    <property type="match status" value="1"/>
</dbReference>
<dbReference type="InterPro" id="IPR012336">
    <property type="entry name" value="Thioredoxin-like_fold"/>
</dbReference>
<evidence type="ECO:0000313" key="4">
    <source>
        <dbReference type="Proteomes" id="UP000474567"/>
    </source>
</evidence>
<dbReference type="Proteomes" id="UP000474567">
    <property type="component" value="Unassembled WGS sequence"/>
</dbReference>
<evidence type="ECO:0000313" key="3">
    <source>
        <dbReference type="EMBL" id="CAA9195307.1"/>
    </source>
</evidence>
<accession>A0ABM8KE80</accession>
<keyword evidence="4" id="KW-1185">Reference proteome</keyword>
<dbReference type="InterPro" id="IPR036249">
    <property type="entry name" value="Thioredoxin-like_sf"/>
</dbReference>
<proteinExistence type="predicted"/>
<dbReference type="SUPFAM" id="SSF52833">
    <property type="entry name" value="Thioredoxin-like"/>
    <property type="match status" value="1"/>
</dbReference>
<protein>
    <recommendedName>
        <fullName evidence="2">Thioredoxin-like fold domain-containing protein</fullName>
    </recommendedName>
</protein>
<feature type="signal peptide" evidence="1">
    <location>
        <begin position="1"/>
        <end position="32"/>
    </location>
</feature>
<name>A0ABM8KE80_9FLAO</name>
<dbReference type="Pfam" id="PF13098">
    <property type="entry name" value="Thioredoxin_2"/>
    <property type="match status" value="1"/>
</dbReference>
<organism evidence="3 4">
    <name type="scientific">Flavobacterium collinsii</name>
    <dbReference type="NCBI Taxonomy" id="1114861"/>
    <lineage>
        <taxon>Bacteria</taxon>
        <taxon>Pseudomonadati</taxon>
        <taxon>Bacteroidota</taxon>
        <taxon>Flavobacteriia</taxon>
        <taxon>Flavobacteriales</taxon>
        <taxon>Flavobacteriaceae</taxon>
        <taxon>Flavobacterium</taxon>
    </lineage>
</organism>
<keyword evidence="1" id="KW-0732">Signal</keyword>